<evidence type="ECO:0000313" key="2">
    <source>
        <dbReference type="Proteomes" id="UP000887159"/>
    </source>
</evidence>
<dbReference type="InterPro" id="IPR036397">
    <property type="entry name" value="RNaseH_sf"/>
</dbReference>
<dbReference type="Proteomes" id="UP000887159">
    <property type="component" value="Unassembled WGS sequence"/>
</dbReference>
<comment type="caution">
    <text evidence="1">The sequence shown here is derived from an EMBL/GenBank/DDBJ whole genome shotgun (WGS) entry which is preliminary data.</text>
</comment>
<dbReference type="AlphaFoldDB" id="A0A8X6VAI3"/>
<reference evidence="1" key="1">
    <citation type="submission" date="2020-08" db="EMBL/GenBank/DDBJ databases">
        <title>Multicomponent nature underlies the extraordinary mechanical properties of spider dragline silk.</title>
        <authorList>
            <person name="Kono N."/>
            <person name="Nakamura H."/>
            <person name="Mori M."/>
            <person name="Yoshida Y."/>
            <person name="Ohtoshi R."/>
            <person name="Malay A.D."/>
            <person name="Moran D.A.P."/>
            <person name="Tomita M."/>
            <person name="Numata K."/>
            <person name="Arakawa K."/>
        </authorList>
    </citation>
    <scope>NUCLEOTIDE SEQUENCE</scope>
</reference>
<protein>
    <submittedName>
        <fullName evidence="1">Transposable element Tcb1 transposase</fullName>
    </submittedName>
</protein>
<keyword evidence="2" id="KW-1185">Reference proteome</keyword>
<dbReference type="GO" id="GO:0003676">
    <property type="term" value="F:nucleic acid binding"/>
    <property type="evidence" value="ECO:0007669"/>
    <property type="project" value="InterPro"/>
</dbReference>
<dbReference type="Gene3D" id="3.30.420.10">
    <property type="entry name" value="Ribonuclease H-like superfamily/Ribonuclease H"/>
    <property type="match status" value="1"/>
</dbReference>
<evidence type="ECO:0000313" key="1">
    <source>
        <dbReference type="EMBL" id="GFY11107.1"/>
    </source>
</evidence>
<sequence length="124" mass="14055">MEILTAQRYVHSILQPHVLPLMQLLPEAVFLQDNVRAPTARVSQDSFCPVTTLPWPAQSPGLSPIEHIWDHLGRLVGHPTSLNELEARVQQIWNEMFQDIIQNSYASMHDRIASYIRARGCSTG</sequence>
<dbReference type="EMBL" id="BMAU01021304">
    <property type="protein sequence ID" value="GFY11107.1"/>
    <property type="molecule type" value="Genomic_DNA"/>
</dbReference>
<name>A0A8X6VAI3_TRICX</name>
<proteinExistence type="predicted"/>
<gene>
    <name evidence="1" type="primary">X975_08933</name>
    <name evidence="1" type="ORF">TNCV_4470931</name>
</gene>
<accession>A0A8X6VAI3</accession>
<organism evidence="1 2">
    <name type="scientific">Trichonephila clavipes</name>
    <name type="common">Golden silk orbweaver</name>
    <name type="synonym">Nephila clavipes</name>
    <dbReference type="NCBI Taxonomy" id="2585209"/>
    <lineage>
        <taxon>Eukaryota</taxon>
        <taxon>Metazoa</taxon>
        <taxon>Ecdysozoa</taxon>
        <taxon>Arthropoda</taxon>
        <taxon>Chelicerata</taxon>
        <taxon>Arachnida</taxon>
        <taxon>Araneae</taxon>
        <taxon>Araneomorphae</taxon>
        <taxon>Entelegynae</taxon>
        <taxon>Araneoidea</taxon>
        <taxon>Nephilidae</taxon>
        <taxon>Trichonephila</taxon>
    </lineage>
</organism>